<comment type="caution">
    <text evidence="6">The sequence shown here is derived from an EMBL/GenBank/DDBJ whole genome shotgun (WGS) entry which is preliminary data.</text>
</comment>
<dbReference type="Gene3D" id="3.40.30.120">
    <property type="match status" value="1"/>
</dbReference>
<accession>A0A849K7I9</accession>
<keyword evidence="2" id="KW-0285">Flavoprotein</keyword>
<evidence type="ECO:0000256" key="4">
    <source>
        <dbReference type="SAM" id="MobiDB-lite"/>
    </source>
</evidence>
<dbReference type="InterPro" id="IPR050641">
    <property type="entry name" value="RIFMO-like"/>
</dbReference>
<name>A0A849K7I9_9MICO</name>
<evidence type="ECO:0000256" key="3">
    <source>
        <dbReference type="ARBA" id="ARBA00022827"/>
    </source>
</evidence>
<feature type="domain" description="FAD-binding" evidence="5">
    <location>
        <begin position="4"/>
        <end position="348"/>
    </location>
</feature>
<dbReference type="Pfam" id="PF21274">
    <property type="entry name" value="Rng_hyd_C"/>
    <property type="match status" value="1"/>
</dbReference>
<dbReference type="PANTHER" id="PTHR43004">
    <property type="entry name" value="TRK SYSTEM POTASSIUM UPTAKE PROTEIN"/>
    <property type="match status" value="1"/>
</dbReference>
<proteinExistence type="predicted"/>
<keyword evidence="7" id="KW-1185">Reference proteome</keyword>
<feature type="compositionally biased region" description="Polar residues" evidence="4">
    <location>
        <begin position="403"/>
        <end position="416"/>
    </location>
</feature>
<evidence type="ECO:0000256" key="1">
    <source>
        <dbReference type="ARBA" id="ARBA00001974"/>
    </source>
</evidence>
<gene>
    <name evidence="6" type="ORF">HLI28_09290</name>
</gene>
<dbReference type="PANTHER" id="PTHR43004:SF19">
    <property type="entry name" value="BINDING MONOOXYGENASE, PUTATIVE (JCVI)-RELATED"/>
    <property type="match status" value="1"/>
</dbReference>
<dbReference type="AlphaFoldDB" id="A0A849K7I9"/>
<dbReference type="GO" id="GO:0071949">
    <property type="term" value="F:FAD binding"/>
    <property type="evidence" value="ECO:0007669"/>
    <property type="project" value="InterPro"/>
</dbReference>
<dbReference type="Pfam" id="PF01494">
    <property type="entry name" value="FAD_binding_3"/>
    <property type="match status" value="1"/>
</dbReference>
<dbReference type="InterPro" id="IPR002938">
    <property type="entry name" value="FAD-bd"/>
</dbReference>
<dbReference type="InterPro" id="IPR036188">
    <property type="entry name" value="FAD/NAD-bd_sf"/>
</dbReference>
<dbReference type="RefSeq" id="WP_171247237.1">
    <property type="nucleotide sequence ID" value="NZ_JABFAJ010000017.1"/>
</dbReference>
<evidence type="ECO:0000259" key="5">
    <source>
        <dbReference type="Pfam" id="PF01494"/>
    </source>
</evidence>
<dbReference type="PRINTS" id="PR00420">
    <property type="entry name" value="RNGMNOXGNASE"/>
</dbReference>
<keyword evidence="3" id="KW-0274">FAD</keyword>
<dbReference type="Proteomes" id="UP000557204">
    <property type="component" value="Unassembled WGS sequence"/>
</dbReference>
<organism evidence="6 7">
    <name type="scientific">Isoptericola sediminis</name>
    <dbReference type="NCBI Taxonomy" id="2733572"/>
    <lineage>
        <taxon>Bacteria</taxon>
        <taxon>Bacillati</taxon>
        <taxon>Actinomycetota</taxon>
        <taxon>Actinomycetes</taxon>
        <taxon>Micrococcales</taxon>
        <taxon>Promicromonosporaceae</taxon>
        <taxon>Isoptericola</taxon>
    </lineage>
</organism>
<evidence type="ECO:0000256" key="2">
    <source>
        <dbReference type="ARBA" id="ARBA00022630"/>
    </source>
</evidence>
<evidence type="ECO:0000313" key="6">
    <source>
        <dbReference type="EMBL" id="NNU27735.1"/>
    </source>
</evidence>
<protein>
    <submittedName>
        <fullName evidence="6">FAD-binding protein</fullName>
    </submittedName>
</protein>
<dbReference type="Gene3D" id="3.30.70.2450">
    <property type="match status" value="1"/>
</dbReference>
<dbReference type="GO" id="GO:0016709">
    <property type="term" value="F:oxidoreductase activity, acting on paired donors, with incorporation or reduction of molecular oxygen, NAD(P)H as one donor, and incorporation of one atom of oxygen"/>
    <property type="evidence" value="ECO:0007669"/>
    <property type="project" value="UniProtKB-ARBA"/>
</dbReference>
<comment type="cofactor">
    <cofactor evidence="1">
        <name>FAD</name>
        <dbReference type="ChEBI" id="CHEBI:57692"/>
    </cofactor>
</comment>
<dbReference type="SUPFAM" id="SSF51905">
    <property type="entry name" value="FAD/NAD(P)-binding domain"/>
    <property type="match status" value="1"/>
</dbReference>
<reference evidence="6 7" key="1">
    <citation type="submission" date="2020-05" db="EMBL/GenBank/DDBJ databases">
        <title>Genome sequence of Isoptericola sp. JC619 isolated from Chilika lagoon, India.</title>
        <authorList>
            <person name="Kumar D."/>
            <person name="Appam K."/>
            <person name="Gandham S."/>
            <person name="Uppada J."/>
            <person name="Sasikala C."/>
            <person name="Venkata Ramana C."/>
        </authorList>
    </citation>
    <scope>NUCLEOTIDE SEQUENCE [LARGE SCALE GENOMIC DNA]</scope>
    <source>
        <strain evidence="6 7">JC619</strain>
    </source>
</reference>
<dbReference type="EMBL" id="JABFAJ010000017">
    <property type="protein sequence ID" value="NNU27735.1"/>
    <property type="molecule type" value="Genomic_DNA"/>
</dbReference>
<sequence>MSADVDVLVVGAGPTGLTTALQAHDHGASVRVVERRPEAFRPSRAMILHPRTLESLRPLGVVDELLDRADRAPRASVHLGRRVVDVRLTDVTWPGTPFPHLTLVRQADVEAVLGAALQQRGVTVERDAELVAASTTDDAARAEVRVGGSVQQVTSRFVAGCDGPSSTVRRIAGVGWRGGPYREEVVLADVELDAALAPGLLHVVVGRPGLVFLFALGEGATWRVLATRATTGHGAPFGQPGEAVPASEVHRLLEAAGLPAAVTDLRWSARVRLQHRMAGAFRRGRLFLAGDAAHAHSPAAAQGMNTGILDGVNLGWKLAFAASGCGDPEALLDSYGLERRPVDRRVLALTHLVFYGEASTTPLPTLLRGTLLPWAAPLVPAVAARPRVMALLVRLLSQDWTSYRSSPVSADGTSARRSPRPGRHLPDRDVVHEGRRRRLHELTAHPGIHLLLDRDAPAPDARGLGPWVSTHRLQSSPGRGLVAVRPDGFVGFGTAERDPEGLARWLERVCTPDRVVPAEGPLSRSSSPV</sequence>
<dbReference type="Gene3D" id="3.50.50.60">
    <property type="entry name" value="FAD/NAD(P)-binding domain"/>
    <property type="match status" value="1"/>
</dbReference>
<feature type="region of interest" description="Disordered" evidence="4">
    <location>
        <begin position="403"/>
        <end position="428"/>
    </location>
</feature>
<evidence type="ECO:0000313" key="7">
    <source>
        <dbReference type="Proteomes" id="UP000557204"/>
    </source>
</evidence>